<dbReference type="EMBL" id="JAAAML010000008">
    <property type="protein sequence ID" value="MCO6411100.1"/>
    <property type="molecule type" value="Genomic_DNA"/>
</dbReference>
<comment type="similarity">
    <text evidence="1">Belongs to the TPP enzyme family.</text>
</comment>
<dbReference type="RefSeq" id="WP_252917739.1">
    <property type="nucleotide sequence ID" value="NZ_JAAAML010000008.1"/>
</dbReference>
<dbReference type="PANTHER" id="PTHR18968:SF167">
    <property type="entry name" value="ACETOLACTATE SYNTHASE LARGE SUBUNIT ILVB2-RELATED"/>
    <property type="match status" value="1"/>
</dbReference>
<dbReference type="PANTHER" id="PTHR18968">
    <property type="entry name" value="THIAMINE PYROPHOSPHATE ENZYMES"/>
    <property type="match status" value="1"/>
</dbReference>
<evidence type="ECO:0000256" key="1">
    <source>
        <dbReference type="ARBA" id="ARBA00007812"/>
    </source>
</evidence>
<organism evidence="4 5">
    <name type="scientific">Hoeflea alexandrii</name>
    <dbReference type="NCBI Taxonomy" id="288436"/>
    <lineage>
        <taxon>Bacteria</taxon>
        <taxon>Pseudomonadati</taxon>
        <taxon>Pseudomonadota</taxon>
        <taxon>Alphaproteobacteria</taxon>
        <taxon>Hyphomicrobiales</taxon>
        <taxon>Rhizobiaceae</taxon>
        <taxon>Hoeflea</taxon>
    </lineage>
</organism>
<proteinExistence type="inferred from homology"/>
<accession>A0ABT1CY15</accession>
<feature type="non-terminal residue" evidence="4">
    <location>
        <position position="1"/>
    </location>
</feature>
<dbReference type="InterPro" id="IPR029061">
    <property type="entry name" value="THDP-binding"/>
</dbReference>
<feature type="domain" description="Thiamine pyrophosphate enzyme TPP-binding" evidence="3">
    <location>
        <begin position="30"/>
        <end position="173"/>
    </location>
</feature>
<dbReference type="Gene3D" id="3.40.50.970">
    <property type="match status" value="1"/>
</dbReference>
<dbReference type="Pfam" id="PF02775">
    <property type="entry name" value="TPP_enzyme_C"/>
    <property type="match status" value="1"/>
</dbReference>
<dbReference type="InterPro" id="IPR000399">
    <property type="entry name" value="TPP-bd_CS"/>
</dbReference>
<evidence type="ECO:0000313" key="5">
    <source>
        <dbReference type="Proteomes" id="UP001320715"/>
    </source>
</evidence>
<dbReference type="PROSITE" id="PS00187">
    <property type="entry name" value="TPP_ENZYMES"/>
    <property type="match status" value="1"/>
</dbReference>
<dbReference type="InterPro" id="IPR011766">
    <property type="entry name" value="TPP_enzyme_TPP-bd"/>
</dbReference>
<dbReference type="SUPFAM" id="SSF52518">
    <property type="entry name" value="Thiamin diphosphate-binding fold (THDP-binding)"/>
    <property type="match status" value="1"/>
</dbReference>
<dbReference type="Proteomes" id="UP001320715">
    <property type="component" value="Unassembled WGS sequence"/>
</dbReference>
<reference evidence="4 5" key="1">
    <citation type="submission" date="2020-01" db="EMBL/GenBank/DDBJ databases">
        <title>Genomes of bacteria type strains.</title>
        <authorList>
            <person name="Chen J."/>
            <person name="Zhu S."/>
            <person name="Yang J."/>
        </authorList>
    </citation>
    <scope>NUCLEOTIDE SEQUENCE [LARGE SCALE GENOMIC DNA]</scope>
    <source>
        <strain evidence="4 5">DSM 16655</strain>
    </source>
</reference>
<evidence type="ECO:0000259" key="3">
    <source>
        <dbReference type="Pfam" id="PF02775"/>
    </source>
</evidence>
<keyword evidence="2" id="KW-0786">Thiamine pyrophosphate</keyword>
<evidence type="ECO:0000256" key="2">
    <source>
        <dbReference type="ARBA" id="ARBA00023052"/>
    </source>
</evidence>
<comment type="caution">
    <text evidence="4">The sequence shown here is derived from an EMBL/GenBank/DDBJ whole genome shotgun (WGS) entry which is preliminary data.</text>
</comment>
<gene>
    <name evidence="4" type="ORF">GTW23_23215</name>
</gene>
<name>A0ABT1CY15_9HYPH</name>
<dbReference type="CDD" id="cd00568">
    <property type="entry name" value="TPP_enzymes"/>
    <property type="match status" value="1"/>
</dbReference>
<sequence>TSVQPQEGYLRVIRDVLPRDGFFVEEVSQVGFTARMCFPVYAARHYVTCGYQDNLGFGFNTALGVKVANPDKAVVSVSGDGGFMFGVQELATAKQFGIAVVAIVFNNQAYGNVRRDQQTVYGNRLLGADLENPDFVALAKSFGVMAMKADSPEELRGKLAEALDANEPVVIEVSIPRGSDSSPWPFIHPAPLS</sequence>
<protein>
    <recommendedName>
        <fullName evidence="3">Thiamine pyrophosphate enzyme TPP-binding domain-containing protein</fullName>
    </recommendedName>
</protein>
<evidence type="ECO:0000313" key="4">
    <source>
        <dbReference type="EMBL" id="MCO6411100.1"/>
    </source>
</evidence>
<keyword evidence="5" id="KW-1185">Reference proteome</keyword>
<dbReference type="InterPro" id="IPR045229">
    <property type="entry name" value="TPP_enz"/>
</dbReference>